<evidence type="ECO:0000256" key="2">
    <source>
        <dbReference type="SAM" id="SignalP"/>
    </source>
</evidence>
<keyword evidence="4" id="KW-1185">Reference proteome</keyword>
<evidence type="ECO:0000313" key="3">
    <source>
        <dbReference type="EMBL" id="CAH1159963.1"/>
    </source>
</evidence>
<dbReference type="EMBL" id="OU896709">
    <property type="protein sequence ID" value="CAH1159963.1"/>
    <property type="molecule type" value="Genomic_DNA"/>
</dbReference>
<dbReference type="AlphaFoldDB" id="A0A9P0DIZ0"/>
<dbReference type="OrthoDB" id="8187791at2759"/>
<keyword evidence="1" id="KW-0812">Transmembrane</keyword>
<feature type="signal peptide" evidence="2">
    <location>
        <begin position="1"/>
        <end position="26"/>
    </location>
</feature>
<gene>
    <name evidence="3" type="ORF">PHAECO_LOCUS7594</name>
</gene>
<evidence type="ECO:0000313" key="4">
    <source>
        <dbReference type="Proteomes" id="UP001153737"/>
    </source>
</evidence>
<organism evidence="3 4">
    <name type="scientific">Phaedon cochleariae</name>
    <name type="common">Mustard beetle</name>
    <dbReference type="NCBI Taxonomy" id="80249"/>
    <lineage>
        <taxon>Eukaryota</taxon>
        <taxon>Metazoa</taxon>
        <taxon>Ecdysozoa</taxon>
        <taxon>Arthropoda</taxon>
        <taxon>Hexapoda</taxon>
        <taxon>Insecta</taxon>
        <taxon>Pterygota</taxon>
        <taxon>Neoptera</taxon>
        <taxon>Endopterygota</taxon>
        <taxon>Coleoptera</taxon>
        <taxon>Polyphaga</taxon>
        <taxon>Cucujiformia</taxon>
        <taxon>Chrysomeloidea</taxon>
        <taxon>Chrysomelidae</taxon>
        <taxon>Chrysomelinae</taxon>
        <taxon>Chrysomelini</taxon>
        <taxon>Phaedon</taxon>
    </lineage>
</organism>
<feature type="transmembrane region" description="Helical" evidence="1">
    <location>
        <begin position="183"/>
        <end position="200"/>
    </location>
</feature>
<dbReference type="Proteomes" id="UP001153737">
    <property type="component" value="Chromosome 3"/>
</dbReference>
<evidence type="ECO:0000256" key="1">
    <source>
        <dbReference type="SAM" id="Phobius"/>
    </source>
</evidence>
<keyword evidence="1" id="KW-1133">Transmembrane helix</keyword>
<keyword evidence="1" id="KW-0472">Membrane</keyword>
<sequence length="205" mass="23320">MMREVGNVKSSTIILISILWIHKASAQSNVTSDYPELQPDWSYCFAFTWFGPDYDNVTNRYNNTCADYFEETRAEGVPCTPPIVITYNGTPPDMAYLWDNHKASILCRRSSNQRCMKYTYFLNNHVTNITYSCVKVHYQDGGDIDYGCFNQKLDGGYKTEACICESTTGIYPPCNRGSFIESLSYSLLAAILLVSFSNLFQSRRA</sequence>
<keyword evidence="2" id="KW-0732">Signal</keyword>
<accession>A0A9P0DIZ0</accession>
<reference evidence="3" key="1">
    <citation type="submission" date="2022-01" db="EMBL/GenBank/DDBJ databases">
        <authorList>
            <person name="King R."/>
        </authorList>
    </citation>
    <scope>NUCLEOTIDE SEQUENCE</scope>
</reference>
<name>A0A9P0DIZ0_PHACE</name>
<reference evidence="3" key="2">
    <citation type="submission" date="2022-10" db="EMBL/GenBank/DDBJ databases">
        <authorList>
            <consortium name="ENA_rothamsted_submissions"/>
            <consortium name="culmorum"/>
            <person name="King R."/>
        </authorList>
    </citation>
    <scope>NUCLEOTIDE SEQUENCE</scope>
</reference>
<feature type="chain" id="PRO_5040202370" evidence="2">
    <location>
        <begin position="27"/>
        <end position="205"/>
    </location>
</feature>
<proteinExistence type="predicted"/>
<protein>
    <submittedName>
        <fullName evidence="3">Uncharacterized protein</fullName>
    </submittedName>
</protein>